<accession>A0ABP5TDW5</accession>
<reference evidence="2" key="1">
    <citation type="journal article" date="2019" name="Int. J. Syst. Evol. Microbiol.">
        <title>The Global Catalogue of Microorganisms (GCM) 10K type strain sequencing project: providing services to taxonomists for standard genome sequencing and annotation.</title>
        <authorList>
            <consortium name="The Broad Institute Genomics Platform"/>
            <consortium name="The Broad Institute Genome Sequencing Center for Infectious Disease"/>
            <person name="Wu L."/>
            <person name="Ma J."/>
        </authorList>
    </citation>
    <scope>NUCLEOTIDE SEQUENCE [LARGE SCALE GENOMIC DNA]</scope>
    <source>
        <strain evidence="2">JCM 16221</strain>
    </source>
</reference>
<keyword evidence="2" id="KW-1185">Reference proteome</keyword>
<evidence type="ECO:0000313" key="1">
    <source>
        <dbReference type="EMBL" id="GAA2350428.1"/>
    </source>
</evidence>
<organism evidence="1 2">
    <name type="scientific">Saccharopolyspora halophila</name>
    <dbReference type="NCBI Taxonomy" id="405551"/>
    <lineage>
        <taxon>Bacteria</taxon>
        <taxon>Bacillati</taxon>
        <taxon>Actinomycetota</taxon>
        <taxon>Actinomycetes</taxon>
        <taxon>Pseudonocardiales</taxon>
        <taxon>Pseudonocardiaceae</taxon>
        <taxon>Saccharopolyspora</taxon>
    </lineage>
</organism>
<comment type="caution">
    <text evidence="1">The sequence shown here is derived from an EMBL/GenBank/DDBJ whole genome shotgun (WGS) entry which is preliminary data.</text>
</comment>
<dbReference type="Proteomes" id="UP001501218">
    <property type="component" value="Unassembled WGS sequence"/>
</dbReference>
<proteinExistence type="predicted"/>
<evidence type="ECO:0000313" key="2">
    <source>
        <dbReference type="Proteomes" id="UP001501218"/>
    </source>
</evidence>
<sequence length="69" mass="7537">MFSLDVDHRRYPAAAWTFYSDADALAALDGDAAIASQRLAFESLGRGEARRAAKTAIRTGDNTVLSYRD</sequence>
<dbReference type="EMBL" id="BAAARA010000009">
    <property type="protein sequence ID" value="GAA2350428.1"/>
    <property type="molecule type" value="Genomic_DNA"/>
</dbReference>
<gene>
    <name evidence="1" type="ORF">GCM10009854_30260</name>
</gene>
<name>A0ABP5TDW5_9PSEU</name>
<protein>
    <submittedName>
        <fullName evidence="1">Uncharacterized protein</fullName>
    </submittedName>
</protein>
<dbReference type="RefSeq" id="WP_344132140.1">
    <property type="nucleotide sequence ID" value="NZ_BAAARA010000009.1"/>
</dbReference>